<gene>
    <name evidence="11" type="primary">COX3</name>
</gene>
<dbReference type="AlphaFoldDB" id="A0A6J3YQA4"/>
<evidence type="ECO:0000259" key="10">
    <source>
        <dbReference type="PROSITE" id="PS50253"/>
    </source>
</evidence>
<protein>
    <recommendedName>
        <fullName evidence="3 8">Cytochrome c oxidase subunit 3</fullName>
    </recommendedName>
</protein>
<feature type="transmembrane region" description="Helical" evidence="9">
    <location>
        <begin position="12"/>
        <end position="36"/>
    </location>
</feature>
<dbReference type="PANTHER" id="PTHR11403:SF7">
    <property type="entry name" value="CYTOCHROME C OXIDASE SUBUNIT 3"/>
    <property type="match status" value="1"/>
</dbReference>
<dbReference type="RefSeq" id="YP_009533197.1">
    <property type="nucleotide sequence ID" value="NC_039780.1"/>
</dbReference>
<dbReference type="Gene3D" id="1.20.120.80">
    <property type="entry name" value="Cytochrome c oxidase, subunit III, four-helix bundle"/>
    <property type="match status" value="1"/>
</dbReference>
<feature type="transmembrane region" description="Helical" evidence="9">
    <location>
        <begin position="56"/>
        <end position="77"/>
    </location>
</feature>
<geneLocation type="mitochondrion" evidence="11"/>
<evidence type="ECO:0000256" key="8">
    <source>
        <dbReference type="RuleBase" id="RU003375"/>
    </source>
</evidence>
<feature type="transmembrane region" description="Helical" evidence="9">
    <location>
        <begin position="89"/>
        <end position="111"/>
    </location>
</feature>
<evidence type="ECO:0000256" key="5">
    <source>
        <dbReference type="ARBA" id="ARBA00022967"/>
    </source>
</evidence>
<evidence type="ECO:0000256" key="1">
    <source>
        <dbReference type="ARBA" id="ARBA00004141"/>
    </source>
</evidence>
<keyword evidence="4 8" id="KW-0812">Transmembrane</keyword>
<evidence type="ECO:0000256" key="4">
    <source>
        <dbReference type="ARBA" id="ARBA00022692"/>
    </source>
</evidence>
<feature type="transmembrane region" description="Helical" evidence="9">
    <location>
        <begin position="117"/>
        <end position="138"/>
    </location>
</feature>
<name>A0A6J3YQA4_9TREM</name>
<dbReference type="CDD" id="cd00386">
    <property type="entry name" value="Heme_Cu_Oxidase_III_like"/>
    <property type="match status" value="1"/>
</dbReference>
<dbReference type="Pfam" id="PF00510">
    <property type="entry name" value="COX3"/>
    <property type="match status" value="1"/>
</dbReference>
<comment type="subcellular location">
    <subcellularLocation>
        <location evidence="1">Membrane</location>
        <topology evidence="1">Multi-pass membrane protein</topology>
    </subcellularLocation>
</comment>
<dbReference type="SUPFAM" id="SSF81452">
    <property type="entry name" value="Cytochrome c oxidase subunit III-like"/>
    <property type="match status" value="1"/>
</dbReference>
<organism evidence="11">
    <name type="scientific">Cyathocotyle prussica</name>
    <dbReference type="NCBI Taxonomy" id="2067575"/>
    <lineage>
        <taxon>Eukaryota</taxon>
        <taxon>Metazoa</taxon>
        <taxon>Spiralia</taxon>
        <taxon>Lophotrochozoa</taxon>
        <taxon>Platyhelminthes</taxon>
        <taxon>Trematoda</taxon>
        <taxon>Digenea</taxon>
        <taxon>Diplostomida</taxon>
        <taxon>Diplostomoidea</taxon>
        <taxon>Cyathocotylidae</taxon>
        <taxon>Cyathocotyle</taxon>
    </lineage>
</organism>
<evidence type="ECO:0000256" key="7">
    <source>
        <dbReference type="ARBA" id="ARBA00023136"/>
    </source>
</evidence>
<keyword evidence="5" id="KW-1278">Translocase</keyword>
<keyword evidence="7 9" id="KW-0472">Membrane</keyword>
<keyword evidence="6 9" id="KW-1133">Transmembrane helix</keyword>
<feature type="transmembrane region" description="Helical" evidence="9">
    <location>
        <begin position="150"/>
        <end position="182"/>
    </location>
</feature>
<evidence type="ECO:0000256" key="6">
    <source>
        <dbReference type="ARBA" id="ARBA00022989"/>
    </source>
</evidence>
<dbReference type="InterPro" id="IPR024791">
    <property type="entry name" value="Cyt_c/ubiquinol_Oxase_su3"/>
</dbReference>
<evidence type="ECO:0000256" key="3">
    <source>
        <dbReference type="ARBA" id="ARBA00015944"/>
    </source>
</evidence>
<dbReference type="GO" id="GO:0019646">
    <property type="term" value="P:aerobic electron transport chain"/>
    <property type="evidence" value="ECO:0007669"/>
    <property type="project" value="InterPro"/>
</dbReference>
<dbReference type="GO" id="GO:0016020">
    <property type="term" value="C:membrane"/>
    <property type="evidence" value="ECO:0007669"/>
    <property type="project" value="UniProtKB-SubCell"/>
</dbReference>
<reference evidence="11" key="1">
    <citation type="journal article" date="2018" name="Int. J. Parasitol.">
        <title>Validity of the Diplostomoidea and Diplostomida (Digenea, Platyhelminthes) upheld in phylogenomic analysis.</title>
        <authorList>
            <person name="Locke S.A."/>
            <person name="Van Dam A."/>
            <person name="Caffara M."/>
            <person name="Pinto H.A."/>
            <person name="Lopez-Hernandez D."/>
            <person name="Blanar C.A."/>
        </authorList>
    </citation>
    <scope>NUCLEOTIDE SEQUENCE</scope>
    <source>
        <strain evidence="11">Cp.Ga.GPS.72.1</strain>
    </source>
</reference>
<evidence type="ECO:0000256" key="2">
    <source>
        <dbReference type="ARBA" id="ARBA00010581"/>
    </source>
</evidence>
<feature type="domain" description="Heme-copper oxidase subunit III family profile" evidence="10">
    <location>
        <begin position="1"/>
        <end position="214"/>
    </location>
</feature>
<keyword evidence="8 11" id="KW-0496">Mitochondrion</keyword>
<dbReference type="GO" id="GO:0004129">
    <property type="term" value="F:cytochrome-c oxidase activity"/>
    <property type="evidence" value="ECO:0007669"/>
    <property type="project" value="InterPro"/>
</dbReference>
<sequence length="214" mass="24647">MSWLSIYNSWGIVIVLVSLFFWDMGGVAVFLAYILFSIVYLLKEVGFSVRHYSSGFWLFILTEVIAFFSLFATCLWYEAYSGGSISAFIELPFLGCFILIGSSILITAYHHSLGYNYSSYLLLSTILLGFCFVILQLYEFYDCDCGLLYSVYYAAAFCTVGLHFTHVFLGLVVLSVILYLGVYTISQYYVDLAVWYWHFVDYIWLLVYIVVYLS</sequence>
<dbReference type="InterPro" id="IPR000298">
    <property type="entry name" value="Cyt_c_oxidase-like_su3"/>
</dbReference>
<dbReference type="CTD" id="4514"/>
<dbReference type="InterPro" id="IPR013833">
    <property type="entry name" value="Cyt_c_oxidase_su3_a-hlx"/>
</dbReference>
<evidence type="ECO:0000313" key="11">
    <source>
        <dbReference type="EMBL" id="AYH51382.1"/>
    </source>
</evidence>
<feature type="transmembrane region" description="Helical" evidence="9">
    <location>
        <begin position="194"/>
        <end position="213"/>
    </location>
</feature>
<dbReference type="GeneID" id="38335171"/>
<dbReference type="InterPro" id="IPR035973">
    <property type="entry name" value="Cyt_c_oxidase_su3-like_sf"/>
</dbReference>
<proteinExistence type="inferred from homology"/>
<dbReference type="PANTHER" id="PTHR11403">
    <property type="entry name" value="CYTOCHROME C OXIDASE SUBUNIT III"/>
    <property type="match status" value="1"/>
</dbReference>
<comment type="similarity">
    <text evidence="2 8">Belongs to the cytochrome c oxidase subunit 3 family.</text>
</comment>
<evidence type="ECO:0000256" key="9">
    <source>
        <dbReference type="SAM" id="Phobius"/>
    </source>
</evidence>
<dbReference type="PROSITE" id="PS50253">
    <property type="entry name" value="COX3"/>
    <property type="match status" value="1"/>
</dbReference>
<comment type="function">
    <text evidence="8">Component of the cytochrome c oxidase, the last enzyme in the mitochondrial electron transport chain which drives oxidative phosphorylation. The respiratory chain contains 3 multisubunit complexes succinate dehydrogenase (complex II, CII), ubiquinol-cytochrome c oxidoreductase (cytochrome b-c1 complex, complex III, CIII) and cytochrome c oxidase (complex IV, CIV), that cooperate to transfer electrons derived from NADH and succinate to molecular oxygen, creating an electrochemical gradient over the inner membrane that drives transmembrane transport and the ATP synthase. Cytochrome c oxidase is the component of the respiratory chain that catalyzes the reduction of oxygen to water. Electrons originating from reduced cytochrome c in the intermembrane space (IMS) are transferred via the dinuclear copper A center (CU(A)) of subunit 2 and heme A of subunit 1 to the active site in subunit 1, a binuclear center (BNC) formed by heme A3 and copper B (CU(B)). The BNC reduces molecular oxygen to 2 water molecules using 4 electrons from cytochrome c in the IMS and 4 protons from the mitochondrial matrix.</text>
</comment>
<dbReference type="EMBL" id="MH536510">
    <property type="protein sequence ID" value="AYH51382.1"/>
    <property type="molecule type" value="Genomic_DNA"/>
</dbReference>
<accession>A0A6J3YQA4</accession>